<gene>
    <name evidence="1" type="ORF">CITCOLO1_LOCUS16460</name>
</gene>
<name>A0ABP0YZV5_9ROSI</name>
<accession>A0ABP0YZV5</accession>
<reference evidence="1 2" key="1">
    <citation type="submission" date="2024-03" db="EMBL/GenBank/DDBJ databases">
        <authorList>
            <person name="Gkanogiannis A."/>
            <person name="Becerra Lopez-Lavalle L."/>
        </authorList>
    </citation>
    <scope>NUCLEOTIDE SEQUENCE [LARGE SCALE GENOMIC DNA]</scope>
</reference>
<sequence length="109" mass="12307">MAIKEKAYPTYLKCHHLKLCKPPTPESNFAPDADVSEVVPKRLVASGMTLGIMAKGSLRMRTYTYMFLTDFVTNLCYLKIYQLQSRSSGKPRLVSTLATAFAESEYLDF</sequence>
<keyword evidence="2" id="KW-1185">Reference proteome</keyword>
<proteinExistence type="predicted"/>
<evidence type="ECO:0000313" key="1">
    <source>
        <dbReference type="EMBL" id="CAK9324230.1"/>
    </source>
</evidence>
<protein>
    <submittedName>
        <fullName evidence="1">Uncharacterized protein</fullName>
    </submittedName>
</protein>
<organism evidence="1 2">
    <name type="scientific">Citrullus colocynthis</name>
    <name type="common">colocynth</name>
    <dbReference type="NCBI Taxonomy" id="252529"/>
    <lineage>
        <taxon>Eukaryota</taxon>
        <taxon>Viridiplantae</taxon>
        <taxon>Streptophyta</taxon>
        <taxon>Embryophyta</taxon>
        <taxon>Tracheophyta</taxon>
        <taxon>Spermatophyta</taxon>
        <taxon>Magnoliopsida</taxon>
        <taxon>eudicotyledons</taxon>
        <taxon>Gunneridae</taxon>
        <taxon>Pentapetalae</taxon>
        <taxon>rosids</taxon>
        <taxon>fabids</taxon>
        <taxon>Cucurbitales</taxon>
        <taxon>Cucurbitaceae</taxon>
        <taxon>Benincaseae</taxon>
        <taxon>Citrullus</taxon>
    </lineage>
</organism>
<dbReference type="EMBL" id="OZ021740">
    <property type="protein sequence ID" value="CAK9324230.1"/>
    <property type="molecule type" value="Genomic_DNA"/>
</dbReference>
<evidence type="ECO:0000313" key="2">
    <source>
        <dbReference type="Proteomes" id="UP001642487"/>
    </source>
</evidence>
<dbReference type="Proteomes" id="UP001642487">
    <property type="component" value="Chromosome 6"/>
</dbReference>